<keyword evidence="9" id="KW-0732">Signal</keyword>
<feature type="chain" id="PRO_5044309164" evidence="9">
    <location>
        <begin position="22"/>
        <end position="449"/>
    </location>
</feature>
<dbReference type="InterPro" id="IPR002898">
    <property type="entry name" value="MotA_ExbB_proton_chnl"/>
</dbReference>
<feature type="transmembrane region" description="Helical" evidence="8">
    <location>
        <begin position="263"/>
        <end position="289"/>
    </location>
</feature>
<comment type="subcellular location">
    <subcellularLocation>
        <location evidence="1">Cell membrane</location>
        <topology evidence="1">Multi-pass membrane protein</topology>
    </subcellularLocation>
    <subcellularLocation>
        <location evidence="6">Membrane</location>
        <topology evidence="6">Multi-pass membrane protein</topology>
    </subcellularLocation>
</comment>
<keyword evidence="4 8" id="KW-1133">Transmembrane helix</keyword>
<dbReference type="PIRSF" id="PIRSF037714">
    <property type="entry name" value="TolR"/>
    <property type="match status" value="1"/>
</dbReference>
<dbReference type="InterPro" id="IPR017270">
    <property type="entry name" value="MotA/TolQ/ExbB-rel"/>
</dbReference>
<evidence type="ECO:0000256" key="6">
    <source>
        <dbReference type="RuleBase" id="RU004057"/>
    </source>
</evidence>
<dbReference type="PANTHER" id="PTHR30625">
    <property type="entry name" value="PROTEIN TOLQ"/>
    <property type="match status" value="1"/>
</dbReference>
<evidence type="ECO:0000256" key="4">
    <source>
        <dbReference type="ARBA" id="ARBA00022989"/>
    </source>
</evidence>
<dbReference type="EMBL" id="MUEK01000003">
    <property type="protein sequence ID" value="OOE40627.1"/>
    <property type="molecule type" value="Genomic_DNA"/>
</dbReference>
<keyword evidence="6" id="KW-0653">Protein transport</keyword>
<keyword evidence="12" id="KW-1185">Reference proteome</keyword>
<evidence type="ECO:0000256" key="7">
    <source>
        <dbReference type="SAM" id="Coils"/>
    </source>
</evidence>
<proteinExistence type="inferred from homology"/>
<dbReference type="GO" id="GO:0017038">
    <property type="term" value="P:protein import"/>
    <property type="evidence" value="ECO:0007669"/>
    <property type="project" value="TreeGrafter"/>
</dbReference>
<comment type="similarity">
    <text evidence="6">Belongs to the exbB/tolQ family.</text>
</comment>
<keyword evidence="6" id="KW-0813">Transport</keyword>
<evidence type="ECO:0000259" key="10">
    <source>
        <dbReference type="Pfam" id="PF01618"/>
    </source>
</evidence>
<evidence type="ECO:0000256" key="3">
    <source>
        <dbReference type="ARBA" id="ARBA00022692"/>
    </source>
</evidence>
<keyword evidence="2" id="KW-1003">Cell membrane</keyword>
<evidence type="ECO:0000313" key="11">
    <source>
        <dbReference type="EMBL" id="OOE40627.1"/>
    </source>
</evidence>
<sequence length="449" mass="48542">MSWKTLIVATCFAAMAPFTHADDLVEQTQQAHQQASEHNQAREAQFALTERELRAKLNQLKATRNALEAETEQLSDTFSDNEQQLASLEDKLRLESGSLGELFGVVRQASKTIQTDGASSYVAITQPEFNQTVADIVAADTLPSLKQLNSLWQGMLTQMQTSGQLQTLSLPVVNSQGVSSEQSVVRVGNLGLVNEQGYLNWQAERQVAVPYRAQPDNTLTSAKLEQAIGNVGETVLVDPSRGMLLGQLENAPSLSERFAQGGFVAKVIATLLAVGLLIALYRGAVLLSVHAKMHRQLKHPESPEDNPLGRVLKVYHDAPKRDVESLELRLLEAVVDEQQGCEKGLSMLKLLAALAPMLGLLGTVTGMIETFQVITQFGNGDPKVMADGISMALVTTVLGLIAAIPLLLAHNILSGQADHIRGMLEKQSISLVAEQAENSDQRVETGQAA</sequence>
<keyword evidence="5 8" id="KW-0472">Membrane</keyword>
<reference evidence="11 12" key="1">
    <citation type="journal article" date="2017" name="Genome Announc.">
        <title>Draft Genome Sequences of Salinivibrio proteolyticus, Salinivibrio sharmensis, Salinivibrio siamensis, Salinivibrio costicola subsp. alcaliphilus, Salinivibrio costicola subsp. vallismortis, and 29 New Isolates Belonging to the Genus Salinivibrio.</title>
        <authorList>
            <person name="Lopez-Hermoso C."/>
            <person name="de la Haba R.R."/>
            <person name="Sanchez-Porro C."/>
            <person name="Bayliss S.C."/>
            <person name="Feil E.J."/>
            <person name="Ventosa A."/>
        </authorList>
    </citation>
    <scope>NUCLEOTIDE SEQUENCE [LARGE SCALE GENOMIC DNA]</scope>
    <source>
        <strain evidence="11 12">AL184</strain>
    </source>
</reference>
<keyword evidence="3 8" id="KW-0812">Transmembrane</keyword>
<name>A0AB36K0U5_9GAMM</name>
<keyword evidence="11" id="KW-0282">Flagellum</keyword>
<evidence type="ECO:0000313" key="12">
    <source>
        <dbReference type="Proteomes" id="UP000189021"/>
    </source>
</evidence>
<feature type="transmembrane region" description="Helical" evidence="8">
    <location>
        <begin position="388"/>
        <end position="413"/>
    </location>
</feature>
<feature type="domain" description="MotA/TolQ/ExbB proton channel" evidence="10">
    <location>
        <begin position="306"/>
        <end position="424"/>
    </location>
</feature>
<protein>
    <submittedName>
        <fullName evidence="11">Flagellar motor protein MotA</fullName>
    </submittedName>
</protein>
<comment type="caution">
    <text evidence="11">The sequence shown here is derived from an EMBL/GenBank/DDBJ whole genome shotgun (WGS) entry which is preliminary data.</text>
</comment>
<dbReference type="RefSeq" id="WP_069360895.1">
    <property type="nucleotide sequence ID" value="NZ_CP040022.1"/>
</dbReference>
<evidence type="ECO:0000256" key="1">
    <source>
        <dbReference type="ARBA" id="ARBA00004651"/>
    </source>
</evidence>
<evidence type="ECO:0000256" key="5">
    <source>
        <dbReference type="ARBA" id="ARBA00023136"/>
    </source>
</evidence>
<accession>A0AB36K0U5</accession>
<dbReference type="PANTHER" id="PTHR30625:SF11">
    <property type="entry name" value="MOTA_TOLQ_EXBB PROTON CHANNEL DOMAIN-CONTAINING PROTEIN"/>
    <property type="match status" value="1"/>
</dbReference>
<keyword evidence="7" id="KW-0175">Coiled coil</keyword>
<dbReference type="AlphaFoldDB" id="A0AB36K0U5"/>
<feature type="coiled-coil region" evidence="7">
    <location>
        <begin position="50"/>
        <end position="91"/>
    </location>
</feature>
<feature type="transmembrane region" description="Helical" evidence="8">
    <location>
        <begin position="350"/>
        <end position="368"/>
    </location>
</feature>
<dbReference type="Pfam" id="PF01618">
    <property type="entry name" value="MotA_ExbB"/>
    <property type="match status" value="1"/>
</dbReference>
<dbReference type="Proteomes" id="UP000189021">
    <property type="component" value="Unassembled WGS sequence"/>
</dbReference>
<evidence type="ECO:0000256" key="2">
    <source>
        <dbReference type="ARBA" id="ARBA00022475"/>
    </source>
</evidence>
<dbReference type="GO" id="GO:0005886">
    <property type="term" value="C:plasma membrane"/>
    <property type="evidence" value="ECO:0007669"/>
    <property type="project" value="UniProtKB-SubCell"/>
</dbReference>
<dbReference type="InterPro" id="IPR050790">
    <property type="entry name" value="ExbB/TolQ_transport"/>
</dbReference>
<gene>
    <name evidence="11" type="ORF">BZG00_04280</name>
</gene>
<organism evidence="11 12">
    <name type="scientific">Salinivibrio kushneri</name>
    <dbReference type="NCBI Taxonomy" id="1908198"/>
    <lineage>
        <taxon>Bacteria</taxon>
        <taxon>Pseudomonadati</taxon>
        <taxon>Pseudomonadota</taxon>
        <taxon>Gammaproteobacteria</taxon>
        <taxon>Vibrionales</taxon>
        <taxon>Vibrionaceae</taxon>
        <taxon>Salinivibrio</taxon>
    </lineage>
</organism>
<keyword evidence="11" id="KW-0966">Cell projection</keyword>
<evidence type="ECO:0000256" key="9">
    <source>
        <dbReference type="SAM" id="SignalP"/>
    </source>
</evidence>
<keyword evidence="11" id="KW-0969">Cilium</keyword>
<feature type="signal peptide" evidence="9">
    <location>
        <begin position="1"/>
        <end position="21"/>
    </location>
</feature>
<evidence type="ECO:0000256" key="8">
    <source>
        <dbReference type="SAM" id="Phobius"/>
    </source>
</evidence>